<dbReference type="CDD" id="cd01045">
    <property type="entry name" value="Ferritin_like_AB"/>
    <property type="match status" value="1"/>
</dbReference>
<evidence type="ECO:0000259" key="1">
    <source>
        <dbReference type="Pfam" id="PF02915"/>
    </source>
</evidence>
<dbReference type="OrthoDB" id="132738at2157"/>
<dbReference type="SUPFAM" id="SSF47240">
    <property type="entry name" value="Ferritin-like"/>
    <property type="match status" value="1"/>
</dbReference>
<dbReference type="PANTHER" id="PTHR33531:SF10">
    <property type="entry name" value="BLR7895 PROTEIN"/>
    <property type="match status" value="1"/>
</dbReference>
<dbReference type="Proteomes" id="UP000029859">
    <property type="component" value="Unassembled WGS sequence"/>
</dbReference>
<dbReference type="EMBL" id="JRHO01000005">
    <property type="protein sequence ID" value="KGK99466.1"/>
    <property type="molecule type" value="Genomic_DNA"/>
</dbReference>
<dbReference type="InterPro" id="IPR012347">
    <property type="entry name" value="Ferritin-like"/>
</dbReference>
<dbReference type="AlphaFoldDB" id="A0A099T5J5"/>
<dbReference type="GO" id="GO:0016491">
    <property type="term" value="F:oxidoreductase activity"/>
    <property type="evidence" value="ECO:0007669"/>
    <property type="project" value="InterPro"/>
</dbReference>
<sequence>MQDVANEFPNVGNIGSVEDAVKLGISFEDQGRDFYLEFAEATTDPAAKDMFIYLAEEEKKHAKYLQSYLKGEDLSIDEESDMPDFKEAFASEFTGEKLGEVGVMLAAMRLERKTEDLYLMLSSVSSDAVQRDFFEKLAAVERGHYDLIDGLLGAITGFRMQT</sequence>
<keyword evidence="3" id="KW-1185">Reference proteome</keyword>
<reference evidence="2 3" key="1">
    <citation type="submission" date="2014-09" db="EMBL/GenBank/DDBJ databases">
        <title>Draft genome sequence of an obligately methylotrophic methanogen, Methanococcoides methylutens, isolated from marine sediment.</title>
        <authorList>
            <person name="Guan Y."/>
            <person name="Ngugi D.K."/>
            <person name="Blom J."/>
            <person name="Ali S."/>
            <person name="Ferry J.G."/>
            <person name="Stingl U."/>
        </authorList>
    </citation>
    <scope>NUCLEOTIDE SEQUENCE [LARGE SCALE GENOMIC DNA]</scope>
    <source>
        <strain evidence="2 3">DSM 2657</strain>
    </source>
</reference>
<dbReference type="PANTHER" id="PTHR33531">
    <property type="entry name" value="RUBRERYTHRIN SUBFAMILY"/>
    <property type="match status" value="1"/>
</dbReference>
<comment type="caution">
    <text evidence="2">The sequence shown here is derived from an EMBL/GenBank/DDBJ whole genome shotgun (WGS) entry which is preliminary data.</text>
</comment>
<dbReference type="Gene3D" id="1.20.1260.10">
    <property type="match status" value="1"/>
</dbReference>
<feature type="domain" description="Rubrerythrin diiron-binding" evidence="1">
    <location>
        <begin position="21"/>
        <end position="151"/>
    </location>
</feature>
<gene>
    <name evidence="2" type="ORF">LI82_01545</name>
</gene>
<evidence type="ECO:0000313" key="3">
    <source>
        <dbReference type="Proteomes" id="UP000029859"/>
    </source>
</evidence>
<protein>
    <submittedName>
        <fullName evidence="2">Rubrerythrin</fullName>
    </submittedName>
</protein>
<organism evidence="2 3">
    <name type="scientific">Methanococcoides methylutens</name>
    <dbReference type="NCBI Taxonomy" id="2226"/>
    <lineage>
        <taxon>Archaea</taxon>
        <taxon>Methanobacteriati</taxon>
        <taxon>Methanobacteriota</taxon>
        <taxon>Stenosarchaea group</taxon>
        <taxon>Methanomicrobia</taxon>
        <taxon>Methanosarcinales</taxon>
        <taxon>Methanosarcinaceae</taxon>
        <taxon>Methanococcoides</taxon>
    </lineage>
</organism>
<proteinExistence type="predicted"/>
<dbReference type="InterPro" id="IPR009078">
    <property type="entry name" value="Ferritin-like_SF"/>
</dbReference>
<accession>A0A099T5J5</accession>
<dbReference type="GO" id="GO:0046872">
    <property type="term" value="F:metal ion binding"/>
    <property type="evidence" value="ECO:0007669"/>
    <property type="project" value="InterPro"/>
</dbReference>
<evidence type="ECO:0000313" key="2">
    <source>
        <dbReference type="EMBL" id="KGK99466.1"/>
    </source>
</evidence>
<name>A0A099T5J5_METMT</name>
<dbReference type="Pfam" id="PF02915">
    <property type="entry name" value="Rubrerythrin"/>
    <property type="match status" value="1"/>
</dbReference>
<dbReference type="InterPro" id="IPR003251">
    <property type="entry name" value="Rr_diiron-bd_dom"/>
</dbReference>